<evidence type="ECO:0000256" key="1">
    <source>
        <dbReference type="ARBA" id="ARBA00022448"/>
    </source>
</evidence>
<accession>A0ABT9I4P0</accession>
<feature type="domain" description="ABC transporter" evidence="4">
    <location>
        <begin position="7"/>
        <end position="241"/>
    </location>
</feature>
<dbReference type="Proteomes" id="UP001231109">
    <property type="component" value="Unassembled WGS sequence"/>
</dbReference>
<dbReference type="InterPro" id="IPR003593">
    <property type="entry name" value="AAA+_ATPase"/>
</dbReference>
<dbReference type="RefSeq" id="WP_027670980.1">
    <property type="nucleotide sequence ID" value="NZ_JAPJDZ010000091.1"/>
</dbReference>
<dbReference type="InterPro" id="IPR003439">
    <property type="entry name" value="ABC_transporter-like_ATP-bd"/>
</dbReference>
<protein>
    <submittedName>
        <fullName evidence="5">ABC transporter ATP-binding protein</fullName>
    </submittedName>
</protein>
<comment type="caution">
    <text evidence="5">The sequence shown here is derived from an EMBL/GenBank/DDBJ whole genome shotgun (WGS) entry which is preliminary data.</text>
</comment>
<keyword evidence="6" id="KW-1185">Reference proteome</keyword>
<evidence type="ECO:0000259" key="4">
    <source>
        <dbReference type="PROSITE" id="PS50893"/>
    </source>
</evidence>
<keyword evidence="3 5" id="KW-0067">ATP-binding</keyword>
<sequence>MNQNNKLSIEDVYKSYGNKLVLDNIDLKVAAGELCTLVGPSGCGKSTLLRLLLGQEFADAGSIIIDGAPARHPDPHRGIVYQKYSLFPHMTVFDNVMAGSRLSKQAWYLPWKRDKDDEAFAISMLERLRLVDAMRKFPHELSGGMQQRVAIAQALMSKPPLLLMDEPFGALDPDTREQMQIYLMELHEEHKLTIFFVTHDLDEACYIGTRLLVLSQYYTDDRGEEPTVARGAKIVGDYRLAREALPTTEKSSAYFKAFVEQVRANGFSPNNRCHVRDFNLKHPHSFQTLTREENQF</sequence>
<dbReference type="SMART" id="SM00382">
    <property type="entry name" value="AAA"/>
    <property type="match status" value="1"/>
</dbReference>
<dbReference type="PROSITE" id="PS50893">
    <property type="entry name" value="ABC_TRANSPORTER_2"/>
    <property type="match status" value="1"/>
</dbReference>
<dbReference type="SUPFAM" id="SSF52540">
    <property type="entry name" value="P-loop containing nucleoside triphosphate hydrolases"/>
    <property type="match status" value="1"/>
</dbReference>
<evidence type="ECO:0000256" key="2">
    <source>
        <dbReference type="ARBA" id="ARBA00022741"/>
    </source>
</evidence>
<gene>
    <name evidence="5" type="ORF">ORJ04_19110</name>
</gene>
<evidence type="ECO:0000313" key="6">
    <source>
        <dbReference type="Proteomes" id="UP001231109"/>
    </source>
</evidence>
<evidence type="ECO:0000313" key="5">
    <source>
        <dbReference type="EMBL" id="MDP5138063.1"/>
    </source>
</evidence>
<dbReference type="InterPro" id="IPR017871">
    <property type="entry name" value="ABC_transporter-like_CS"/>
</dbReference>
<dbReference type="CDD" id="cd03293">
    <property type="entry name" value="ABC_NrtD_SsuB_transporters"/>
    <property type="match status" value="1"/>
</dbReference>
<reference evidence="5 6" key="1">
    <citation type="submission" date="2022-11" db="EMBL/GenBank/DDBJ databases">
        <title>Viruses from the air-sea interface of a natural surface slick.</title>
        <authorList>
            <person name="Rahlff J."/>
            <person name="Holmfeldt K."/>
        </authorList>
    </citation>
    <scope>NUCLEOTIDE SEQUENCE [LARGE SCALE GENOMIC DNA]</scope>
    <source>
        <strain evidence="5 6">SMS4</strain>
    </source>
</reference>
<dbReference type="Pfam" id="PF00005">
    <property type="entry name" value="ABC_tran"/>
    <property type="match status" value="1"/>
</dbReference>
<keyword evidence="2" id="KW-0547">Nucleotide-binding</keyword>
<dbReference type="GO" id="GO:0005524">
    <property type="term" value="F:ATP binding"/>
    <property type="evidence" value="ECO:0007669"/>
    <property type="project" value="UniProtKB-KW"/>
</dbReference>
<dbReference type="PANTHER" id="PTHR42781">
    <property type="entry name" value="SPERMIDINE/PUTRESCINE IMPORT ATP-BINDING PROTEIN POTA"/>
    <property type="match status" value="1"/>
</dbReference>
<dbReference type="InterPro" id="IPR050093">
    <property type="entry name" value="ABC_SmlMolc_Importer"/>
</dbReference>
<dbReference type="InterPro" id="IPR027417">
    <property type="entry name" value="P-loop_NTPase"/>
</dbReference>
<dbReference type="EMBL" id="JAPJDZ010000091">
    <property type="protein sequence ID" value="MDP5138063.1"/>
    <property type="molecule type" value="Genomic_DNA"/>
</dbReference>
<dbReference type="PROSITE" id="PS00211">
    <property type="entry name" value="ABC_TRANSPORTER_1"/>
    <property type="match status" value="1"/>
</dbReference>
<proteinExistence type="predicted"/>
<evidence type="ECO:0000256" key="3">
    <source>
        <dbReference type="ARBA" id="ARBA00022840"/>
    </source>
</evidence>
<name>A0ABT9I4P0_9GAMM</name>
<organism evidence="5 6">
    <name type="scientific">Rheinheimera baltica</name>
    <dbReference type="NCBI Taxonomy" id="67576"/>
    <lineage>
        <taxon>Bacteria</taxon>
        <taxon>Pseudomonadati</taxon>
        <taxon>Pseudomonadota</taxon>
        <taxon>Gammaproteobacteria</taxon>
        <taxon>Chromatiales</taxon>
        <taxon>Chromatiaceae</taxon>
        <taxon>Rheinheimera</taxon>
    </lineage>
</organism>
<dbReference type="PANTHER" id="PTHR42781:SF8">
    <property type="entry name" value="BICARBONATE TRANSPORT ATP-BINDING PROTEIN CMPC"/>
    <property type="match status" value="1"/>
</dbReference>
<keyword evidence="1" id="KW-0813">Transport</keyword>
<dbReference type="Gene3D" id="3.40.50.300">
    <property type="entry name" value="P-loop containing nucleotide triphosphate hydrolases"/>
    <property type="match status" value="1"/>
</dbReference>